<dbReference type="NCBIfam" id="TIGR01733">
    <property type="entry name" value="AA-adenyl-dom"/>
    <property type="match status" value="1"/>
</dbReference>
<comment type="caution">
    <text evidence="2">The sequence shown here is derived from an EMBL/GenBank/DDBJ whole genome shotgun (WGS) entry which is preliminary data.</text>
</comment>
<dbReference type="AlphaFoldDB" id="A0A3E2B2A4"/>
<dbReference type="EMBL" id="QQRQ01000015">
    <property type="protein sequence ID" value="RFT06178.1"/>
    <property type="molecule type" value="Genomic_DNA"/>
</dbReference>
<dbReference type="Proteomes" id="UP000260649">
    <property type="component" value="Unassembled WGS sequence"/>
</dbReference>
<reference evidence="2 3" key="1">
    <citation type="submission" date="2018-07" db="EMBL/GenBank/DDBJ databases">
        <title>GABA Modulating Bacteria of the Human Gut Microbiota.</title>
        <authorList>
            <person name="Strandwitz P."/>
            <person name="Kim K.H."/>
            <person name="Terekhova D."/>
            <person name="Liu J.K."/>
            <person name="Sharma A."/>
            <person name="Levering J."/>
            <person name="Mcdonald D."/>
            <person name="Dietrich D."/>
            <person name="Ramadhar T.R."/>
            <person name="Lekbua A."/>
            <person name="Mroue N."/>
            <person name="Liston C."/>
            <person name="Stewart E.J."/>
            <person name="Dubin M.J."/>
            <person name="Zengler K."/>
            <person name="Knight R."/>
            <person name="Gilbert J.A."/>
            <person name="Clardy J."/>
            <person name="Lewis K."/>
        </authorList>
    </citation>
    <scope>NUCLEOTIDE SEQUENCE [LARGE SCALE GENOMIC DNA]</scope>
    <source>
        <strain evidence="2 3">KLE1738</strain>
    </source>
</reference>
<dbReference type="CDD" id="cd05930">
    <property type="entry name" value="A_NRPS"/>
    <property type="match status" value="1"/>
</dbReference>
<evidence type="ECO:0000313" key="2">
    <source>
        <dbReference type="EMBL" id="RFT06178.1"/>
    </source>
</evidence>
<dbReference type="OrthoDB" id="9778383at2"/>
<accession>A0A3E2B2A4</accession>
<dbReference type="RefSeq" id="WP_117142464.1">
    <property type="nucleotide sequence ID" value="NZ_CAKXKJ010000001.1"/>
</dbReference>
<dbReference type="InterPro" id="IPR045851">
    <property type="entry name" value="AMP-bd_C_sf"/>
</dbReference>
<dbReference type="Gene3D" id="3.40.50.12780">
    <property type="entry name" value="N-terminal domain of ligase-like"/>
    <property type="match status" value="1"/>
</dbReference>
<feature type="domain" description="AMP-dependent synthetase/ligase" evidence="1">
    <location>
        <begin position="11"/>
        <end position="365"/>
    </location>
</feature>
<dbReference type="GO" id="GO:0044550">
    <property type="term" value="P:secondary metabolite biosynthetic process"/>
    <property type="evidence" value="ECO:0007669"/>
    <property type="project" value="TreeGrafter"/>
</dbReference>
<dbReference type="PANTHER" id="PTHR45527:SF1">
    <property type="entry name" value="FATTY ACID SYNTHASE"/>
    <property type="match status" value="1"/>
</dbReference>
<protein>
    <submittedName>
        <fullName evidence="2">Amino acid adenylation domain-containing protein</fullName>
    </submittedName>
</protein>
<gene>
    <name evidence="2" type="ORF">DV520_08690</name>
</gene>
<dbReference type="SUPFAM" id="SSF56801">
    <property type="entry name" value="Acetyl-CoA synthetase-like"/>
    <property type="match status" value="1"/>
</dbReference>
<evidence type="ECO:0000259" key="1">
    <source>
        <dbReference type="Pfam" id="PF00501"/>
    </source>
</evidence>
<dbReference type="InterPro" id="IPR010071">
    <property type="entry name" value="AA_adenyl_dom"/>
</dbReference>
<proteinExistence type="predicted"/>
<dbReference type="PANTHER" id="PTHR45527">
    <property type="entry name" value="NONRIBOSOMAL PEPTIDE SYNTHETASE"/>
    <property type="match status" value="1"/>
</dbReference>
<evidence type="ECO:0000313" key="3">
    <source>
        <dbReference type="Proteomes" id="UP000260649"/>
    </source>
</evidence>
<dbReference type="GeneID" id="97995808"/>
<dbReference type="GO" id="GO:0005737">
    <property type="term" value="C:cytoplasm"/>
    <property type="evidence" value="ECO:0007669"/>
    <property type="project" value="TreeGrafter"/>
</dbReference>
<dbReference type="Pfam" id="PF00501">
    <property type="entry name" value="AMP-binding"/>
    <property type="match status" value="1"/>
</dbReference>
<dbReference type="InterPro" id="IPR042099">
    <property type="entry name" value="ANL_N_sf"/>
</dbReference>
<organism evidence="2 3">
    <name type="scientific">Evtepia gabavorous</name>
    <dbReference type="NCBI Taxonomy" id="2211183"/>
    <lineage>
        <taxon>Bacteria</taxon>
        <taxon>Bacillati</taxon>
        <taxon>Bacillota</taxon>
        <taxon>Clostridia</taxon>
        <taxon>Eubacteriales</taxon>
        <taxon>Evtepia</taxon>
    </lineage>
</organism>
<dbReference type="GO" id="GO:0043041">
    <property type="term" value="P:amino acid activation for nonribosomal peptide biosynthetic process"/>
    <property type="evidence" value="ECO:0007669"/>
    <property type="project" value="TreeGrafter"/>
</dbReference>
<sequence length="510" mass="56740">MLQKNVLDYLDSSAARFPHKLAFADEARSFTFGQLRACARGLGTALADLGPQHNRPVAVLVNHTAANLAAFFGVLEAGHFYVPLDLQMPLPRLRGILETLSPAALVYPAGEETLAQALADLCPVLCAEEGFAHPPQDALLDARRGRVLDIDPVYAIFTSGSTGTPKGIVIAHRSVIDFTEWMADACQFTHQDVMGNQAPFYFDLSVKDIYLTLKCGATTHIIPKKDFLFPTLLMDFLEEKKVTALVWATSAFHLVANSGVLEKKVPSHLRTVILGGEALQAKQLNRWRAALPAVQYTNLYGPTEVTVDCTWYPIQREFADGERIPIGRACANKEVFLLDEHLQPVPPGQPGELCVRGIGLAKGYFGQWDKTRSAFIQDPRNPNYPDLIYRTGDLAVMDEAGLFTFLTRQDGQIKHMGYRIELGEIETVLNSIPSMEEVACLFDPERDRIHCIYTGSQESKDIAKLARASLPRYMVPNLYHKVAVMPHNPNGKIDRPKLKEEWIHGNDHRL</sequence>
<dbReference type="GO" id="GO:0031177">
    <property type="term" value="F:phosphopantetheine binding"/>
    <property type="evidence" value="ECO:0007669"/>
    <property type="project" value="TreeGrafter"/>
</dbReference>
<keyword evidence="3" id="KW-1185">Reference proteome</keyword>
<dbReference type="Gene3D" id="3.30.300.30">
    <property type="match status" value="1"/>
</dbReference>
<dbReference type="InterPro" id="IPR000873">
    <property type="entry name" value="AMP-dep_synth/lig_dom"/>
</dbReference>
<name>A0A3E2B2A4_9FIRM</name>